<dbReference type="STRING" id="35608.A0A2U1PAB1"/>
<dbReference type="SUPFAM" id="SSF56112">
    <property type="entry name" value="Protein kinase-like (PK-like)"/>
    <property type="match status" value="1"/>
</dbReference>
<dbReference type="InterPro" id="IPR046958">
    <property type="entry name" value="RBK1/2/STUNTED"/>
</dbReference>
<keyword evidence="1" id="KW-0808">Transferase</keyword>
<dbReference type="PANTHER" id="PTHR47987">
    <property type="entry name" value="OS08G0249100 PROTEIN"/>
    <property type="match status" value="1"/>
</dbReference>
<keyword evidence="1" id="KW-0418">Kinase</keyword>
<sequence length="107" mass="11819">MDYVVVSFKSGAAYNIRPLSALRDLKIEPGRYNIAKGITEVVRYLHNATQCNFGLATWTSTPSVPFLCNTMKGIFRVFDKTDAYAFGVVLLELITGRKPIETQIGAG</sequence>
<evidence type="ECO:0000313" key="2">
    <source>
        <dbReference type="Proteomes" id="UP000245207"/>
    </source>
</evidence>
<reference evidence="1 2" key="1">
    <citation type="journal article" date="2018" name="Mol. Plant">
        <title>The genome of Artemisia annua provides insight into the evolution of Asteraceae family and artemisinin biosynthesis.</title>
        <authorList>
            <person name="Shen Q."/>
            <person name="Zhang L."/>
            <person name="Liao Z."/>
            <person name="Wang S."/>
            <person name="Yan T."/>
            <person name="Shi P."/>
            <person name="Liu M."/>
            <person name="Fu X."/>
            <person name="Pan Q."/>
            <person name="Wang Y."/>
            <person name="Lv Z."/>
            <person name="Lu X."/>
            <person name="Zhang F."/>
            <person name="Jiang W."/>
            <person name="Ma Y."/>
            <person name="Chen M."/>
            <person name="Hao X."/>
            <person name="Li L."/>
            <person name="Tang Y."/>
            <person name="Lv G."/>
            <person name="Zhou Y."/>
            <person name="Sun X."/>
            <person name="Brodelius P.E."/>
            <person name="Rose J.K.C."/>
            <person name="Tang K."/>
        </authorList>
    </citation>
    <scope>NUCLEOTIDE SEQUENCE [LARGE SCALE GENOMIC DNA]</scope>
    <source>
        <strain evidence="2">cv. Huhao1</strain>
        <tissue evidence="1">Leaf</tissue>
    </source>
</reference>
<organism evidence="1 2">
    <name type="scientific">Artemisia annua</name>
    <name type="common">Sweet wormwood</name>
    <dbReference type="NCBI Taxonomy" id="35608"/>
    <lineage>
        <taxon>Eukaryota</taxon>
        <taxon>Viridiplantae</taxon>
        <taxon>Streptophyta</taxon>
        <taxon>Embryophyta</taxon>
        <taxon>Tracheophyta</taxon>
        <taxon>Spermatophyta</taxon>
        <taxon>Magnoliopsida</taxon>
        <taxon>eudicotyledons</taxon>
        <taxon>Gunneridae</taxon>
        <taxon>Pentapetalae</taxon>
        <taxon>asterids</taxon>
        <taxon>campanulids</taxon>
        <taxon>Asterales</taxon>
        <taxon>Asteraceae</taxon>
        <taxon>Asteroideae</taxon>
        <taxon>Anthemideae</taxon>
        <taxon>Artemisiinae</taxon>
        <taxon>Artemisia</taxon>
    </lineage>
</organism>
<name>A0A2U1PAB1_ARTAN</name>
<keyword evidence="2" id="KW-1185">Reference proteome</keyword>
<comment type="caution">
    <text evidence="1">The sequence shown here is derived from an EMBL/GenBank/DDBJ whole genome shotgun (WGS) entry which is preliminary data.</text>
</comment>
<protein>
    <submittedName>
        <fullName evidence="1">Protein kinase superfamily protein</fullName>
    </submittedName>
</protein>
<dbReference type="PANTHER" id="PTHR47987:SF37">
    <property type="entry name" value="PROTEIN KINASE DOMAIN-CONTAINING PROTEIN"/>
    <property type="match status" value="1"/>
</dbReference>
<dbReference type="InterPro" id="IPR011009">
    <property type="entry name" value="Kinase-like_dom_sf"/>
</dbReference>
<proteinExistence type="predicted"/>
<dbReference type="Gene3D" id="1.10.510.10">
    <property type="entry name" value="Transferase(Phosphotransferase) domain 1"/>
    <property type="match status" value="1"/>
</dbReference>
<dbReference type="AlphaFoldDB" id="A0A2U1PAB1"/>
<gene>
    <name evidence="1" type="ORF">CTI12_AA171490</name>
</gene>
<dbReference type="GO" id="GO:0016301">
    <property type="term" value="F:kinase activity"/>
    <property type="evidence" value="ECO:0007669"/>
    <property type="project" value="UniProtKB-KW"/>
</dbReference>
<dbReference type="EMBL" id="PKPP01001443">
    <property type="protein sequence ID" value="PWA82678.1"/>
    <property type="molecule type" value="Genomic_DNA"/>
</dbReference>
<dbReference type="OrthoDB" id="4062651at2759"/>
<evidence type="ECO:0000313" key="1">
    <source>
        <dbReference type="EMBL" id="PWA82678.1"/>
    </source>
</evidence>
<accession>A0A2U1PAB1</accession>
<dbReference type="Proteomes" id="UP000245207">
    <property type="component" value="Unassembled WGS sequence"/>
</dbReference>